<dbReference type="NCBIfam" id="TIGR00836">
    <property type="entry name" value="amt"/>
    <property type="match status" value="1"/>
</dbReference>
<evidence type="ECO:0000313" key="10">
    <source>
        <dbReference type="EMBL" id="KAH7519871.1"/>
    </source>
</evidence>
<keyword evidence="7 8" id="KW-0924">Ammonia transport</keyword>
<reference evidence="10" key="1">
    <citation type="journal article" date="2021" name="Front. Plant Sci.">
        <title>Chromosome-Scale Genome Assembly for Chinese Sour Jujube and Insights Into Its Genome Evolution and Domestication Signature.</title>
        <authorList>
            <person name="Shen L.-Y."/>
            <person name="Luo H."/>
            <person name="Wang X.-L."/>
            <person name="Wang X.-M."/>
            <person name="Qiu X.-J."/>
            <person name="Liu H."/>
            <person name="Zhou S.-S."/>
            <person name="Jia K.-H."/>
            <person name="Nie S."/>
            <person name="Bao Y.-T."/>
            <person name="Zhang R.-G."/>
            <person name="Yun Q.-Z."/>
            <person name="Chai Y.-H."/>
            <person name="Lu J.-Y."/>
            <person name="Li Y."/>
            <person name="Zhao S.-W."/>
            <person name="Mao J.-F."/>
            <person name="Jia S.-G."/>
            <person name="Mao Y.-M."/>
        </authorList>
    </citation>
    <scope>NUCLEOTIDE SEQUENCE</scope>
    <source>
        <strain evidence="10">AT0</strain>
        <tissue evidence="10">Leaf</tissue>
    </source>
</reference>
<dbReference type="InterPro" id="IPR002229">
    <property type="entry name" value="RhesusRHD"/>
</dbReference>
<dbReference type="AlphaFoldDB" id="A0A978UY05"/>
<dbReference type="PROSITE" id="PS01219">
    <property type="entry name" value="AMMONIUM_TRANSP"/>
    <property type="match status" value="1"/>
</dbReference>
<evidence type="ECO:0000256" key="6">
    <source>
        <dbReference type="ARBA" id="ARBA00023136"/>
    </source>
</evidence>
<dbReference type="InterPro" id="IPR029020">
    <property type="entry name" value="Ammonium/urea_transptr"/>
</dbReference>
<feature type="domain" description="Ammonium transporter AmtB-like" evidence="9">
    <location>
        <begin position="33"/>
        <end position="445"/>
    </location>
</feature>
<feature type="transmembrane region" description="Helical" evidence="8">
    <location>
        <begin position="248"/>
        <end position="268"/>
    </location>
</feature>
<feature type="transmembrane region" description="Helical" evidence="8">
    <location>
        <begin position="280"/>
        <end position="298"/>
    </location>
</feature>
<dbReference type="Proteomes" id="UP000813462">
    <property type="component" value="Unassembled WGS sequence"/>
</dbReference>
<feature type="transmembrane region" description="Helical" evidence="8">
    <location>
        <begin position="150"/>
        <end position="172"/>
    </location>
</feature>
<dbReference type="SUPFAM" id="SSF111352">
    <property type="entry name" value="Ammonium transporter"/>
    <property type="match status" value="1"/>
</dbReference>
<dbReference type="PRINTS" id="PR00342">
    <property type="entry name" value="RHESUSRHD"/>
</dbReference>
<name>A0A978UY05_ZIZJJ</name>
<evidence type="ECO:0000313" key="11">
    <source>
        <dbReference type="Proteomes" id="UP000813462"/>
    </source>
</evidence>
<dbReference type="PANTHER" id="PTHR43029">
    <property type="entry name" value="AMMONIUM TRANSPORTER MEP2"/>
    <property type="match status" value="1"/>
</dbReference>
<feature type="transmembrane region" description="Helical" evidence="8">
    <location>
        <begin position="123"/>
        <end position="143"/>
    </location>
</feature>
<evidence type="ECO:0000256" key="5">
    <source>
        <dbReference type="ARBA" id="ARBA00022989"/>
    </source>
</evidence>
<feature type="transmembrane region" description="Helical" evidence="8">
    <location>
        <begin position="32"/>
        <end position="54"/>
    </location>
</feature>
<evidence type="ECO:0000256" key="7">
    <source>
        <dbReference type="ARBA" id="ARBA00023177"/>
    </source>
</evidence>
<dbReference type="Gene3D" id="1.10.3430.10">
    <property type="entry name" value="Ammonium transporter AmtB like domains"/>
    <property type="match status" value="1"/>
</dbReference>
<keyword evidence="6 8" id="KW-0472">Membrane</keyword>
<sequence>MNQTNYNLSITLPEGLLPDPASPEWLSKADNAWQLTATTMVGVQSVPGLIILYGSMVKKKWAVNSAFMALYAFAVVLVCWVLWAHHMSFGDKLCSIVGKPGLAVTKKFLLRQFKYGYIPMADFVYYEFVFAAITVILLAGSLLGRMNFYAWMWFVPLWLTFCYTVGAFSVWGDGFLEKYIIDYAGGYVIHLSSGVAGFVAAYWVGPRQTHDRQHFPPNNIIHMLAGAGFLWLGWTGFNGGSPFAANEIASLAILNTHICTATSLLVWVSLDMVVYRKSSVIGAVQGMITGLVCITPGAGIVEPWAAIIMGVLSGWIPWYTMMVLHRRSAFFQSVDDTLGVFHTHAVAGFLGGILSGIFAKPNVLEMMYGTANPHGPGLFYSILDGKLKDGLKQMGYQLVGAAFITIWNAVVTSLICFLISFIVDLRMSEEDLEIGDDAVHGEEVYALWGDGERMPGSLRWNMPQRIPSICMRNRLSNLQ</sequence>
<feature type="transmembrane region" description="Helical" evidence="8">
    <location>
        <begin position="337"/>
        <end position="359"/>
    </location>
</feature>
<keyword evidence="4 8" id="KW-0812">Transmembrane</keyword>
<keyword evidence="5 8" id="KW-1133">Transmembrane helix</keyword>
<organism evidence="10 11">
    <name type="scientific">Ziziphus jujuba var. spinosa</name>
    <dbReference type="NCBI Taxonomy" id="714518"/>
    <lineage>
        <taxon>Eukaryota</taxon>
        <taxon>Viridiplantae</taxon>
        <taxon>Streptophyta</taxon>
        <taxon>Embryophyta</taxon>
        <taxon>Tracheophyta</taxon>
        <taxon>Spermatophyta</taxon>
        <taxon>Magnoliopsida</taxon>
        <taxon>eudicotyledons</taxon>
        <taxon>Gunneridae</taxon>
        <taxon>Pentapetalae</taxon>
        <taxon>rosids</taxon>
        <taxon>fabids</taxon>
        <taxon>Rosales</taxon>
        <taxon>Rhamnaceae</taxon>
        <taxon>Paliureae</taxon>
        <taxon>Ziziphus</taxon>
    </lineage>
</organism>
<accession>A0A978UY05</accession>
<dbReference type="PANTHER" id="PTHR43029:SF24">
    <property type="entry name" value="AMMONIUM TRANSPORTER 2 MEMBER 3"/>
    <property type="match status" value="1"/>
</dbReference>
<evidence type="ECO:0000256" key="3">
    <source>
        <dbReference type="ARBA" id="ARBA00022448"/>
    </source>
</evidence>
<dbReference type="GO" id="GO:0005886">
    <property type="term" value="C:plasma membrane"/>
    <property type="evidence" value="ECO:0007669"/>
    <property type="project" value="UniProtKB-SubCell"/>
</dbReference>
<feature type="transmembrane region" description="Helical" evidence="8">
    <location>
        <begin position="217"/>
        <end position="236"/>
    </location>
</feature>
<feature type="transmembrane region" description="Helical" evidence="8">
    <location>
        <begin position="304"/>
        <end position="325"/>
    </location>
</feature>
<evidence type="ECO:0000256" key="8">
    <source>
        <dbReference type="RuleBase" id="RU362002"/>
    </source>
</evidence>
<evidence type="ECO:0000256" key="1">
    <source>
        <dbReference type="ARBA" id="ARBA00004651"/>
    </source>
</evidence>
<evidence type="ECO:0000256" key="2">
    <source>
        <dbReference type="ARBA" id="ARBA00005887"/>
    </source>
</evidence>
<feature type="transmembrane region" description="Helical" evidence="8">
    <location>
        <begin position="398"/>
        <end position="423"/>
    </location>
</feature>
<dbReference type="Pfam" id="PF00909">
    <property type="entry name" value="Ammonium_transp"/>
    <property type="match status" value="1"/>
</dbReference>
<dbReference type="InterPro" id="IPR001905">
    <property type="entry name" value="Ammonium_transpt"/>
</dbReference>
<dbReference type="FunFam" id="1.10.3430.10:FF:000005">
    <property type="entry name" value="Ammonium transporter"/>
    <property type="match status" value="1"/>
</dbReference>
<gene>
    <name evidence="10" type="ORF">FEM48_Zijuj08G0083200</name>
</gene>
<dbReference type="GO" id="GO:0008519">
    <property type="term" value="F:ammonium channel activity"/>
    <property type="evidence" value="ECO:0007669"/>
    <property type="project" value="InterPro"/>
</dbReference>
<dbReference type="EMBL" id="JAEACU010000008">
    <property type="protein sequence ID" value="KAH7519871.1"/>
    <property type="molecule type" value="Genomic_DNA"/>
</dbReference>
<comment type="similarity">
    <text evidence="2 8">Belongs to the ammonia transporter channel (TC 1.A.11.2) family.</text>
</comment>
<evidence type="ECO:0000256" key="4">
    <source>
        <dbReference type="ARBA" id="ARBA00022692"/>
    </source>
</evidence>
<dbReference type="InterPro" id="IPR018047">
    <property type="entry name" value="Ammonium_transpt_CS"/>
</dbReference>
<dbReference type="InterPro" id="IPR024041">
    <property type="entry name" value="NH4_transpt_AmtB-like_dom"/>
</dbReference>
<proteinExistence type="inferred from homology"/>
<comment type="subcellular location">
    <subcellularLocation>
        <location evidence="1 8">Cell membrane</location>
        <topology evidence="1 8">Multi-pass membrane protein</topology>
    </subcellularLocation>
</comment>
<protein>
    <recommendedName>
        <fullName evidence="8">Ammonium transporter</fullName>
    </recommendedName>
</protein>
<feature type="transmembrane region" description="Helical" evidence="8">
    <location>
        <begin position="61"/>
        <end position="83"/>
    </location>
</feature>
<feature type="transmembrane region" description="Helical" evidence="8">
    <location>
        <begin position="184"/>
        <end position="205"/>
    </location>
</feature>
<keyword evidence="3 8" id="KW-0813">Transport</keyword>
<comment type="caution">
    <text evidence="10">The sequence shown here is derived from an EMBL/GenBank/DDBJ whole genome shotgun (WGS) entry which is preliminary data.</text>
</comment>
<evidence type="ECO:0000259" key="9">
    <source>
        <dbReference type="Pfam" id="PF00909"/>
    </source>
</evidence>